<dbReference type="PANTHER" id="PTHR34512:SF30">
    <property type="entry name" value="OUTER MEMBRANE PROTEIN ASSEMBLY FACTOR BAMB"/>
    <property type="match status" value="1"/>
</dbReference>
<dbReference type="SMART" id="SM00564">
    <property type="entry name" value="PQQ"/>
    <property type="match status" value="5"/>
</dbReference>
<dbReference type="Gene3D" id="2.130.10.10">
    <property type="entry name" value="YVTN repeat-like/Quinoprotein amine dehydrogenase"/>
    <property type="match status" value="2"/>
</dbReference>
<dbReference type="PANTHER" id="PTHR34512">
    <property type="entry name" value="CELL SURFACE PROTEIN"/>
    <property type="match status" value="1"/>
</dbReference>
<organism evidence="2 3">
    <name type="scientific">Litorilinea aerophila</name>
    <dbReference type="NCBI Taxonomy" id="1204385"/>
    <lineage>
        <taxon>Bacteria</taxon>
        <taxon>Bacillati</taxon>
        <taxon>Chloroflexota</taxon>
        <taxon>Caldilineae</taxon>
        <taxon>Caldilineales</taxon>
        <taxon>Caldilineaceae</taxon>
        <taxon>Litorilinea</taxon>
    </lineage>
</organism>
<dbReference type="SUPFAM" id="SSF50998">
    <property type="entry name" value="Quinoprotein alcohol dehydrogenase-like"/>
    <property type="match status" value="2"/>
</dbReference>
<protein>
    <submittedName>
        <fullName evidence="2">PQQ-binding-like beta-propeller repeat protein</fullName>
    </submittedName>
</protein>
<feature type="domain" description="Pyrrolo-quinoline quinone repeat" evidence="1">
    <location>
        <begin position="80"/>
        <end position="241"/>
    </location>
</feature>
<dbReference type="EMBL" id="VIGC01000021">
    <property type="protein sequence ID" value="TQE94673.1"/>
    <property type="molecule type" value="Genomic_DNA"/>
</dbReference>
<reference evidence="2 3" key="1">
    <citation type="submission" date="2019-06" db="EMBL/GenBank/DDBJ databases">
        <title>Genome sequence of Litorilinea aerophila BAA-2444.</title>
        <authorList>
            <person name="Maclea K.S."/>
            <person name="Maurais E.G."/>
            <person name="Iannazzi L.C."/>
        </authorList>
    </citation>
    <scope>NUCLEOTIDE SEQUENCE [LARGE SCALE GENOMIC DNA]</scope>
    <source>
        <strain evidence="2 3">ATCC BAA-2444</strain>
    </source>
</reference>
<dbReference type="InterPro" id="IPR018391">
    <property type="entry name" value="PQQ_b-propeller_rpt"/>
</dbReference>
<dbReference type="InterPro" id="IPR011047">
    <property type="entry name" value="Quinoprotein_ADH-like_sf"/>
</dbReference>
<dbReference type="OrthoDB" id="136217at2"/>
<dbReference type="InterPro" id="IPR015943">
    <property type="entry name" value="WD40/YVTN_repeat-like_dom_sf"/>
</dbReference>
<proteinExistence type="predicted"/>
<accession>A0A540VEW5</accession>
<feature type="domain" description="Pyrrolo-quinoline quinone repeat" evidence="1">
    <location>
        <begin position="270"/>
        <end position="395"/>
    </location>
</feature>
<dbReference type="Gene3D" id="2.40.128.630">
    <property type="match status" value="1"/>
</dbReference>
<keyword evidence="3" id="KW-1185">Reference proteome</keyword>
<evidence type="ECO:0000313" key="2">
    <source>
        <dbReference type="EMBL" id="TQE94673.1"/>
    </source>
</evidence>
<comment type="caution">
    <text evidence="2">The sequence shown here is derived from an EMBL/GenBank/DDBJ whole genome shotgun (WGS) entry which is preliminary data.</text>
</comment>
<sequence length="398" mass="42346">MDIPADADLGPGAPEDADVQDVRWLNVQPAPSFLYPLPTPTAIPENDFPRWRYDAHATGLLPRVPNPPVSFAWPVLAQAAQTLSSPVLVSGSSVMVASNDHHLYSFDRINGNQRWRFNLGQAVASVAPAIHQGVIYVADSLGQLRMLEDQGNQAREINQYPLPAPPVTGINIISDTLLVGVGQESSWRLFALDLRNLNRTYAHEVAGAPPQYPTVGDQLVYLGANTIQALDISDFEVVWTQPAVASVTAPPVYHRPGVRRLAELYVADANNVVRSLDANTGDELWNRALGQPITGLAVSPVAVYAAGNGYVVALSRLDGAELWRNNVAGAVLGGPLVGQDMVITVTQGGEVQYFNATTGSPIHSAIVASTVSNAPAISGAWIFIPGTDGGLYALRGNG</sequence>
<evidence type="ECO:0000313" key="3">
    <source>
        <dbReference type="Proteomes" id="UP000317371"/>
    </source>
</evidence>
<name>A0A540VEW5_9CHLR</name>
<gene>
    <name evidence="2" type="ORF">FKZ61_15540</name>
</gene>
<dbReference type="InterPro" id="IPR002372">
    <property type="entry name" value="PQQ_rpt_dom"/>
</dbReference>
<dbReference type="AlphaFoldDB" id="A0A540VEW5"/>
<dbReference type="InParanoid" id="A0A540VEW5"/>
<dbReference type="Pfam" id="PF13360">
    <property type="entry name" value="PQQ_2"/>
    <property type="match status" value="2"/>
</dbReference>
<dbReference type="Proteomes" id="UP000317371">
    <property type="component" value="Unassembled WGS sequence"/>
</dbReference>
<evidence type="ECO:0000259" key="1">
    <source>
        <dbReference type="Pfam" id="PF13360"/>
    </source>
</evidence>